<dbReference type="EMBL" id="AMCI01006343">
    <property type="protein sequence ID" value="EJW94507.1"/>
    <property type="molecule type" value="Genomic_DNA"/>
</dbReference>
<dbReference type="AlphaFoldDB" id="J9FY78"/>
<proteinExistence type="predicted"/>
<sequence length="46" mass="5018">MITRVAPPAPVELRLIWTPATFPLIELTKLTSWARSSSSASTCCTL</sequence>
<evidence type="ECO:0000313" key="1">
    <source>
        <dbReference type="EMBL" id="EJW94507.1"/>
    </source>
</evidence>
<gene>
    <name evidence="1" type="ORF">EVA_17386</name>
</gene>
<organism evidence="1">
    <name type="scientific">gut metagenome</name>
    <dbReference type="NCBI Taxonomy" id="749906"/>
    <lineage>
        <taxon>unclassified sequences</taxon>
        <taxon>metagenomes</taxon>
        <taxon>organismal metagenomes</taxon>
    </lineage>
</organism>
<comment type="caution">
    <text evidence="1">The sequence shown here is derived from an EMBL/GenBank/DDBJ whole genome shotgun (WGS) entry which is preliminary data.</text>
</comment>
<reference evidence="1" key="1">
    <citation type="journal article" date="2012" name="PLoS ONE">
        <title>Gene sets for utilization of primary and secondary nutrition supplies in the distal gut of endangered iberian lynx.</title>
        <authorList>
            <person name="Alcaide M."/>
            <person name="Messina E."/>
            <person name="Richter M."/>
            <person name="Bargiela R."/>
            <person name="Peplies J."/>
            <person name="Huws S.A."/>
            <person name="Newbold C.J."/>
            <person name="Golyshin P.N."/>
            <person name="Simon M.A."/>
            <person name="Lopez G."/>
            <person name="Yakimov M.M."/>
            <person name="Ferrer M."/>
        </authorList>
    </citation>
    <scope>NUCLEOTIDE SEQUENCE</scope>
</reference>
<name>J9FY78_9ZZZZ</name>
<accession>J9FY78</accession>
<protein>
    <submittedName>
        <fullName evidence="1">Uncharacterized protein</fullName>
    </submittedName>
</protein>